<keyword evidence="4" id="KW-1185">Reference proteome</keyword>
<dbReference type="AlphaFoldDB" id="A0A501W359"/>
<sequence length="370" mass="41884">MRLRKYKEPVRMRILGMLLLGLSVSLAGCTLDEGDHEQMVNLAEVKDDPASQLRNLNAAIENSERDGSLYARRAVVLLRKGELEQALEDADRAVALTKKQPSSLFVKAQVLRAMGKTEEAMPLALAAERNSFQSAPLYVLLGELYLEQKEYKKSLEQLDKAQELSPYNEFAFYYKGRVWEETGDTAKAVHNFRLALEQDPDFMEPQRELAAIMVSKGDLEQATAYLLKSKAKAKNDAKLWLTQGRIYEAVQKQDSAILAYRKAVSINDTLSGAQFKLAVFELGQGNNEEALERLEKIYKPYRSDPDYLARLASAYERNGLYSKAMETYQLLLAKDPTAVYAKRAVARLKYRIARPMPDSAAVRLQEQIER</sequence>
<protein>
    <submittedName>
        <fullName evidence="3">Tetratricopeptide repeat protein</fullName>
    </submittedName>
</protein>
<organism evidence="3 4">
    <name type="scientific">Pontibacter mangrovi</name>
    <dbReference type="NCBI Taxonomy" id="2589816"/>
    <lineage>
        <taxon>Bacteria</taxon>
        <taxon>Pseudomonadati</taxon>
        <taxon>Bacteroidota</taxon>
        <taxon>Cytophagia</taxon>
        <taxon>Cytophagales</taxon>
        <taxon>Hymenobacteraceae</taxon>
        <taxon>Pontibacter</taxon>
    </lineage>
</organism>
<dbReference type="PANTHER" id="PTHR12558:SF13">
    <property type="entry name" value="CELL DIVISION CYCLE PROTEIN 27 HOMOLOG"/>
    <property type="match status" value="1"/>
</dbReference>
<dbReference type="EMBL" id="VFRQ01000007">
    <property type="protein sequence ID" value="TPE43192.1"/>
    <property type="molecule type" value="Genomic_DNA"/>
</dbReference>
<dbReference type="InterPro" id="IPR011990">
    <property type="entry name" value="TPR-like_helical_dom_sf"/>
</dbReference>
<dbReference type="PROSITE" id="PS50293">
    <property type="entry name" value="TPR_REGION"/>
    <property type="match status" value="1"/>
</dbReference>
<feature type="signal peptide" evidence="2">
    <location>
        <begin position="1"/>
        <end position="27"/>
    </location>
</feature>
<name>A0A501W359_9BACT</name>
<dbReference type="OrthoDB" id="916447at2"/>
<dbReference type="PROSITE" id="PS50005">
    <property type="entry name" value="TPR"/>
    <property type="match status" value="4"/>
</dbReference>
<feature type="repeat" description="TPR" evidence="1">
    <location>
        <begin position="237"/>
        <end position="270"/>
    </location>
</feature>
<dbReference type="Proteomes" id="UP000316727">
    <property type="component" value="Unassembled WGS sequence"/>
</dbReference>
<keyword evidence="1" id="KW-0802">TPR repeat</keyword>
<comment type="caution">
    <text evidence="3">The sequence shown here is derived from an EMBL/GenBank/DDBJ whole genome shotgun (WGS) entry which is preliminary data.</text>
</comment>
<accession>A0A501W359</accession>
<feature type="repeat" description="TPR" evidence="1">
    <location>
        <begin position="135"/>
        <end position="168"/>
    </location>
</feature>
<evidence type="ECO:0000313" key="3">
    <source>
        <dbReference type="EMBL" id="TPE43192.1"/>
    </source>
</evidence>
<feature type="chain" id="PRO_5021262227" evidence="2">
    <location>
        <begin position="28"/>
        <end position="370"/>
    </location>
</feature>
<dbReference type="SUPFAM" id="SSF48452">
    <property type="entry name" value="TPR-like"/>
    <property type="match status" value="1"/>
</dbReference>
<feature type="repeat" description="TPR" evidence="1">
    <location>
        <begin position="169"/>
        <end position="202"/>
    </location>
</feature>
<dbReference type="Gene3D" id="1.25.40.10">
    <property type="entry name" value="Tetratricopeptide repeat domain"/>
    <property type="match status" value="1"/>
</dbReference>
<dbReference type="Pfam" id="PF12895">
    <property type="entry name" value="ANAPC3"/>
    <property type="match status" value="1"/>
</dbReference>
<reference evidence="3 4" key="1">
    <citation type="submission" date="2019-06" db="EMBL/GenBank/DDBJ databases">
        <title>A novel bacterium of genus Pontibacter, isolated from marine sediment.</title>
        <authorList>
            <person name="Huang H."/>
            <person name="Mo K."/>
            <person name="Hu Y."/>
        </authorList>
    </citation>
    <scope>NUCLEOTIDE SEQUENCE [LARGE SCALE GENOMIC DNA]</scope>
    <source>
        <strain evidence="3 4">HB172049</strain>
    </source>
</reference>
<dbReference type="PROSITE" id="PS51257">
    <property type="entry name" value="PROKAR_LIPOPROTEIN"/>
    <property type="match status" value="1"/>
</dbReference>
<dbReference type="Pfam" id="PF14559">
    <property type="entry name" value="TPR_19"/>
    <property type="match status" value="2"/>
</dbReference>
<dbReference type="PANTHER" id="PTHR12558">
    <property type="entry name" value="CELL DIVISION CYCLE 16,23,27"/>
    <property type="match status" value="1"/>
</dbReference>
<dbReference type="SMART" id="SM00028">
    <property type="entry name" value="TPR"/>
    <property type="match status" value="5"/>
</dbReference>
<evidence type="ECO:0000256" key="2">
    <source>
        <dbReference type="SAM" id="SignalP"/>
    </source>
</evidence>
<gene>
    <name evidence="3" type="ORF">FJM65_13820</name>
</gene>
<dbReference type="InterPro" id="IPR019734">
    <property type="entry name" value="TPR_rpt"/>
</dbReference>
<evidence type="ECO:0000256" key="1">
    <source>
        <dbReference type="PROSITE-ProRule" id="PRU00339"/>
    </source>
</evidence>
<proteinExistence type="predicted"/>
<feature type="repeat" description="TPR" evidence="1">
    <location>
        <begin position="305"/>
        <end position="338"/>
    </location>
</feature>
<evidence type="ECO:0000313" key="4">
    <source>
        <dbReference type="Proteomes" id="UP000316727"/>
    </source>
</evidence>
<keyword evidence="2" id="KW-0732">Signal</keyword>